<reference evidence="1 2" key="1">
    <citation type="journal article" date="2015" name="Genome Announc.">
        <title>Genome Sequence of Salmonella enterica Phage Det7.</title>
        <authorList>
            <person name="Casjens S.R."/>
            <person name="Jacobs-Sera D."/>
            <person name="Hatfull G.F."/>
            <person name="Hendrix R.W."/>
        </authorList>
    </citation>
    <scope>NUCLEOTIDE SEQUENCE [LARGE SCALE GENOMIC DNA]</scope>
</reference>
<protein>
    <submittedName>
        <fullName evidence="1">Uncharacterized protein</fullName>
    </submittedName>
</protein>
<sequence length="87" mass="10578">MKLIDKKPRKDNDSLHLINIMRELGVSELQMMKMMNCSDVVYNWTNGYRLIPKSFRRFILALVFIHRQGKTEEFQRFVRTEERSRGW</sequence>
<dbReference type="Proteomes" id="UP000032405">
    <property type="component" value="Segment"/>
</dbReference>
<dbReference type="EMBL" id="KP797973">
    <property type="protein sequence ID" value="AJQ20942.1"/>
    <property type="molecule type" value="Genomic_DNA"/>
</dbReference>
<accession>A0A0C5PV77</accession>
<dbReference type="KEGG" id="vg:24366668"/>
<name>A0A0C5PV77_9CAUD</name>
<gene>
    <name evidence="1" type="primary">123</name>
    <name evidence="1" type="ORF">DET7_123</name>
</gene>
<dbReference type="RefSeq" id="YP_009140300.1">
    <property type="nucleotide sequence ID" value="NC_027119.1"/>
</dbReference>
<proteinExistence type="predicted"/>
<evidence type="ECO:0000313" key="1">
    <source>
        <dbReference type="EMBL" id="AJQ20942.1"/>
    </source>
</evidence>
<evidence type="ECO:0000313" key="2">
    <source>
        <dbReference type="Proteomes" id="UP000032405"/>
    </source>
</evidence>
<keyword evidence="2" id="KW-1185">Reference proteome</keyword>
<organism evidence="1 2">
    <name type="scientific">Salmonella phage Det7</name>
    <dbReference type="NCBI Taxonomy" id="454798"/>
    <lineage>
        <taxon>Viruses</taxon>
        <taxon>Duplodnaviria</taxon>
        <taxon>Heunggongvirae</taxon>
        <taxon>Uroviricota</taxon>
        <taxon>Caudoviricetes</taxon>
        <taxon>Pantevenvirales</taxon>
        <taxon>Ackermannviridae</taxon>
        <taxon>Cvivirinae</taxon>
        <taxon>Kuttervirus</taxon>
        <taxon>Kuttervirus Det7</taxon>
    </lineage>
</organism>
<dbReference type="GeneID" id="24366668"/>